<accession>A0ACC1K7L6</accession>
<evidence type="ECO:0000313" key="1">
    <source>
        <dbReference type="EMBL" id="KAJ2775438.1"/>
    </source>
</evidence>
<evidence type="ECO:0000313" key="2">
    <source>
        <dbReference type="Proteomes" id="UP001140234"/>
    </source>
</evidence>
<organism evidence="1 2">
    <name type="scientific">Coemansia nantahalensis</name>
    <dbReference type="NCBI Taxonomy" id="2789366"/>
    <lineage>
        <taxon>Eukaryota</taxon>
        <taxon>Fungi</taxon>
        <taxon>Fungi incertae sedis</taxon>
        <taxon>Zoopagomycota</taxon>
        <taxon>Kickxellomycotina</taxon>
        <taxon>Kickxellomycetes</taxon>
        <taxon>Kickxellales</taxon>
        <taxon>Kickxellaceae</taxon>
        <taxon>Coemansia</taxon>
    </lineage>
</organism>
<keyword evidence="2" id="KW-1185">Reference proteome</keyword>
<reference evidence="1" key="1">
    <citation type="submission" date="2022-07" db="EMBL/GenBank/DDBJ databases">
        <title>Phylogenomic reconstructions and comparative analyses of Kickxellomycotina fungi.</title>
        <authorList>
            <person name="Reynolds N.K."/>
            <person name="Stajich J.E."/>
            <person name="Barry K."/>
            <person name="Grigoriev I.V."/>
            <person name="Crous P."/>
            <person name="Smith M.E."/>
        </authorList>
    </citation>
    <scope>NUCLEOTIDE SEQUENCE</scope>
    <source>
        <strain evidence="1">CBS 109366</strain>
    </source>
</reference>
<gene>
    <name evidence="1" type="ORF">IWQ57_000443</name>
</gene>
<dbReference type="Proteomes" id="UP001140234">
    <property type="component" value="Unassembled WGS sequence"/>
</dbReference>
<dbReference type="EMBL" id="JANBUJ010000020">
    <property type="protein sequence ID" value="KAJ2775438.1"/>
    <property type="molecule type" value="Genomic_DNA"/>
</dbReference>
<name>A0ACC1K7L6_9FUNG</name>
<sequence length="108" mass="11450">MELWAGSNYHWHLKQHIGPRMAGAVADSSGIPYTPFSNANVPPPMALHALDDGRVRQAVFEAEFDGTGEAAMQAWPVAAEIILLTAAPHTGQVLDAAADGQVYEIAAV</sequence>
<proteinExistence type="predicted"/>
<protein>
    <submittedName>
        <fullName evidence="1">Uncharacterized protein</fullName>
    </submittedName>
</protein>
<comment type="caution">
    <text evidence="1">The sequence shown here is derived from an EMBL/GenBank/DDBJ whole genome shotgun (WGS) entry which is preliminary data.</text>
</comment>